<gene>
    <name evidence="2" type="ORF">ACFPP7_02200</name>
</gene>
<keyword evidence="1" id="KW-1133">Transmembrane helix</keyword>
<proteinExistence type="predicted"/>
<feature type="transmembrane region" description="Helical" evidence="1">
    <location>
        <begin position="49"/>
        <end position="73"/>
    </location>
</feature>
<accession>A0ABW0Q580</accession>
<evidence type="ECO:0000313" key="2">
    <source>
        <dbReference type="EMBL" id="MFC5519730.1"/>
    </source>
</evidence>
<dbReference type="Pfam" id="PF07332">
    <property type="entry name" value="Phage_holin_3_6"/>
    <property type="match status" value="1"/>
</dbReference>
<evidence type="ECO:0000256" key="1">
    <source>
        <dbReference type="SAM" id="Phobius"/>
    </source>
</evidence>
<name>A0ABW0Q580_9BURK</name>
<organism evidence="2 3">
    <name type="scientific">Polaromonas jejuensis</name>
    <dbReference type="NCBI Taxonomy" id="457502"/>
    <lineage>
        <taxon>Bacteria</taxon>
        <taxon>Pseudomonadati</taxon>
        <taxon>Pseudomonadota</taxon>
        <taxon>Betaproteobacteria</taxon>
        <taxon>Burkholderiales</taxon>
        <taxon>Comamonadaceae</taxon>
        <taxon>Polaromonas</taxon>
    </lineage>
</organism>
<keyword evidence="1" id="KW-0812">Transmembrane</keyword>
<dbReference type="InterPro" id="IPR009937">
    <property type="entry name" value="Phage_holin_3_6"/>
</dbReference>
<reference evidence="3" key="1">
    <citation type="journal article" date="2019" name="Int. J. Syst. Evol. Microbiol.">
        <title>The Global Catalogue of Microorganisms (GCM) 10K type strain sequencing project: providing services to taxonomists for standard genome sequencing and annotation.</title>
        <authorList>
            <consortium name="The Broad Institute Genomics Platform"/>
            <consortium name="The Broad Institute Genome Sequencing Center for Infectious Disease"/>
            <person name="Wu L."/>
            <person name="Ma J."/>
        </authorList>
    </citation>
    <scope>NUCLEOTIDE SEQUENCE [LARGE SCALE GENOMIC DNA]</scope>
    <source>
        <strain evidence="3">CGMCC 4.7277</strain>
    </source>
</reference>
<dbReference type="RefSeq" id="WP_068835865.1">
    <property type="nucleotide sequence ID" value="NZ_JBHSMX010000004.1"/>
</dbReference>
<dbReference type="EMBL" id="JBHSMX010000004">
    <property type="protein sequence ID" value="MFC5519730.1"/>
    <property type="molecule type" value="Genomic_DNA"/>
</dbReference>
<keyword evidence="3" id="KW-1185">Reference proteome</keyword>
<sequence length="133" mass="14280">MASAFGGKGPLAAVRDIAATLLATLQTRLALLANEVQVEKHQILQQLTLGLALVFCLGLGVLLAVALVVLLWWEQRLAVLGFFSALFLGLAAYCYAVLRRDHAASDPLFAASLAELQEDLRQLKAAAHEQKAD</sequence>
<protein>
    <submittedName>
        <fullName evidence="2">Phage holin family protein</fullName>
    </submittedName>
</protein>
<evidence type="ECO:0000313" key="3">
    <source>
        <dbReference type="Proteomes" id="UP001596084"/>
    </source>
</evidence>
<feature type="transmembrane region" description="Helical" evidence="1">
    <location>
        <begin position="79"/>
        <end position="98"/>
    </location>
</feature>
<comment type="caution">
    <text evidence="2">The sequence shown here is derived from an EMBL/GenBank/DDBJ whole genome shotgun (WGS) entry which is preliminary data.</text>
</comment>
<dbReference type="Proteomes" id="UP001596084">
    <property type="component" value="Unassembled WGS sequence"/>
</dbReference>
<keyword evidence="1" id="KW-0472">Membrane</keyword>